<proteinExistence type="predicted"/>
<dbReference type="Pfam" id="PF02909">
    <property type="entry name" value="TetR_C_1"/>
    <property type="match status" value="1"/>
</dbReference>
<dbReference type="PANTHER" id="PTHR30055:SF151">
    <property type="entry name" value="TRANSCRIPTIONAL REGULATORY PROTEIN"/>
    <property type="match status" value="1"/>
</dbReference>
<gene>
    <name evidence="7" type="ORF">F5544_38215</name>
</gene>
<dbReference type="InterPro" id="IPR036271">
    <property type="entry name" value="Tet_transcr_reg_TetR-rel_C_sf"/>
</dbReference>
<dbReference type="InterPro" id="IPR003012">
    <property type="entry name" value="Tet_transcr_reg_TetR"/>
</dbReference>
<accession>A0A6G9YQJ9</accession>
<feature type="domain" description="HTH tetR-type" evidence="6">
    <location>
        <begin position="13"/>
        <end position="73"/>
    </location>
</feature>
<dbReference type="GO" id="GO:0000976">
    <property type="term" value="F:transcription cis-regulatory region binding"/>
    <property type="evidence" value="ECO:0007669"/>
    <property type="project" value="TreeGrafter"/>
</dbReference>
<sequence length="215" mass="23887">MTDSMRRRGRPARLSREAVVAAAEQIVESEGIEALTMRRVADRLSSSPTAIYRHVRDKDEMLLALLDDVAGELGRPDLPEDPRQRLVVLWRLLYDTLAARPWVVGVLVGGDLASRAILWVVEEILRAFLACGLDHEQAASAYRAVWQFTVGVLTIRSGSDRARSDPNQPGQVRMIMEADSELTPTIAALASDWPHPWENYDYGLTALLDGVIARS</sequence>
<keyword evidence="1" id="KW-0678">Repressor</keyword>
<dbReference type="AlphaFoldDB" id="A0A6G9YQJ9"/>
<dbReference type="InterPro" id="IPR004111">
    <property type="entry name" value="Repressor_TetR_C"/>
</dbReference>
<keyword evidence="4" id="KW-0804">Transcription</keyword>
<dbReference type="InterPro" id="IPR023772">
    <property type="entry name" value="DNA-bd_HTH_TetR-type_CS"/>
</dbReference>
<evidence type="ECO:0000313" key="8">
    <source>
        <dbReference type="Proteomes" id="UP000503540"/>
    </source>
</evidence>
<keyword evidence="8" id="KW-1185">Reference proteome</keyword>
<evidence type="ECO:0000256" key="3">
    <source>
        <dbReference type="ARBA" id="ARBA00023125"/>
    </source>
</evidence>
<organism evidence="7 8">
    <name type="scientific">Nocardia arthritidis</name>
    <dbReference type="NCBI Taxonomy" id="228602"/>
    <lineage>
        <taxon>Bacteria</taxon>
        <taxon>Bacillati</taxon>
        <taxon>Actinomycetota</taxon>
        <taxon>Actinomycetes</taxon>
        <taxon>Mycobacteriales</taxon>
        <taxon>Nocardiaceae</taxon>
        <taxon>Nocardia</taxon>
    </lineage>
</organism>
<reference evidence="7 8" key="1">
    <citation type="journal article" date="2019" name="ACS Chem. Biol.">
        <title>Identification and Mobilization of a Cryptic Antibiotic Biosynthesis Gene Locus from a Human-Pathogenic Nocardia Isolate.</title>
        <authorList>
            <person name="Herisse M."/>
            <person name="Ishida K."/>
            <person name="Porter J.L."/>
            <person name="Howden B."/>
            <person name="Hertweck C."/>
            <person name="Stinear T.P."/>
            <person name="Pidot S.J."/>
        </authorList>
    </citation>
    <scope>NUCLEOTIDE SEQUENCE [LARGE SCALE GENOMIC DNA]</scope>
    <source>
        <strain evidence="7 8">AUSMDU00012717</strain>
    </source>
</reference>
<evidence type="ECO:0000256" key="1">
    <source>
        <dbReference type="ARBA" id="ARBA00022491"/>
    </source>
</evidence>
<protein>
    <submittedName>
        <fullName evidence="7">TetR family transcriptional regulator</fullName>
    </submittedName>
</protein>
<evidence type="ECO:0000256" key="5">
    <source>
        <dbReference type="PROSITE-ProRule" id="PRU00335"/>
    </source>
</evidence>
<evidence type="ECO:0000256" key="4">
    <source>
        <dbReference type="ARBA" id="ARBA00023163"/>
    </source>
</evidence>
<dbReference type="KEGG" id="nah:F5544_38215"/>
<keyword evidence="3 5" id="KW-0238">DNA-binding</keyword>
<dbReference type="Proteomes" id="UP000503540">
    <property type="component" value="Chromosome"/>
</dbReference>
<evidence type="ECO:0000259" key="6">
    <source>
        <dbReference type="PROSITE" id="PS50977"/>
    </source>
</evidence>
<dbReference type="SUPFAM" id="SSF48498">
    <property type="entry name" value="Tetracyclin repressor-like, C-terminal domain"/>
    <property type="match status" value="1"/>
</dbReference>
<dbReference type="InterPro" id="IPR001647">
    <property type="entry name" value="HTH_TetR"/>
</dbReference>
<dbReference type="PROSITE" id="PS01081">
    <property type="entry name" value="HTH_TETR_1"/>
    <property type="match status" value="1"/>
</dbReference>
<dbReference type="Gene3D" id="1.10.357.10">
    <property type="entry name" value="Tetracycline Repressor, domain 2"/>
    <property type="match status" value="1"/>
</dbReference>
<dbReference type="PROSITE" id="PS50977">
    <property type="entry name" value="HTH_TETR_2"/>
    <property type="match status" value="1"/>
</dbReference>
<dbReference type="Pfam" id="PF00440">
    <property type="entry name" value="TetR_N"/>
    <property type="match status" value="1"/>
</dbReference>
<keyword evidence="2" id="KW-0805">Transcription regulation</keyword>
<evidence type="ECO:0000313" key="7">
    <source>
        <dbReference type="EMBL" id="QIS15468.1"/>
    </source>
</evidence>
<dbReference type="EMBL" id="CP046172">
    <property type="protein sequence ID" value="QIS15468.1"/>
    <property type="molecule type" value="Genomic_DNA"/>
</dbReference>
<feature type="DNA-binding region" description="H-T-H motif" evidence="5">
    <location>
        <begin position="36"/>
        <end position="55"/>
    </location>
</feature>
<dbReference type="GO" id="GO:0045892">
    <property type="term" value="P:negative regulation of DNA-templated transcription"/>
    <property type="evidence" value="ECO:0007669"/>
    <property type="project" value="InterPro"/>
</dbReference>
<dbReference type="PANTHER" id="PTHR30055">
    <property type="entry name" value="HTH-TYPE TRANSCRIPTIONAL REGULATOR RUTR"/>
    <property type="match status" value="1"/>
</dbReference>
<dbReference type="InterPro" id="IPR009057">
    <property type="entry name" value="Homeodomain-like_sf"/>
</dbReference>
<dbReference type="SUPFAM" id="SSF46689">
    <property type="entry name" value="Homeodomain-like"/>
    <property type="match status" value="1"/>
</dbReference>
<evidence type="ECO:0000256" key="2">
    <source>
        <dbReference type="ARBA" id="ARBA00023015"/>
    </source>
</evidence>
<dbReference type="RefSeq" id="WP_203217441.1">
    <property type="nucleotide sequence ID" value="NZ_CP046172.1"/>
</dbReference>
<dbReference type="PRINTS" id="PR00400">
    <property type="entry name" value="TETREPRESSOR"/>
</dbReference>
<dbReference type="InterPro" id="IPR050109">
    <property type="entry name" value="HTH-type_TetR-like_transc_reg"/>
</dbReference>
<dbReference type="Gene3D" id="1.10.10.60">
    <property type="entry name" value="Homeodomain-like"/>
    <property type="match status" value="1"/>
</dbReference>
<dbReference type="GO" id="GO:0003700">
    <property type="term" value="F:DNA-binding transcription factor activity"/>
    <property type="evidence" value="ECO:0007669"/>
    <property type="project" value="TreeGrafter"/>
</dbReference>
<dbReference type="GO" id="GO:0046677">
    <property type="term" value="P:response to antibiotic"/>
    <property type="evidence" value="ECO:0007669"/>
    <property type="project" value="InterPro"/>
</dbReference>
<name>A0A6G9YQJ9_9NOCA</name>